<name>A0A9J7AP40_9PROT</name>
<evidence type="ECO:0000313" key="1">
    <source>
        <dbReference type="EMBL" id="UUX48975.1"/>
    </source>
</evidence>
<protein>
    <submittedName>
        <fullName evidence="1">Uncharacterized protein</fullName>
    </submittedName>
</protein>
<proteinExistence type="predicted"/>
<sequence length="70" mass="7508">MSDIQDDKGARIAFQKITETLGLTLPADREQAIFEGYKGLRAMADGLRRPRTAASEPAGIFVAGTIGREG</sequence>
<gene>
    <name evidence="1" type="ORF">NUH88_16415</name>
</gene>
<dbReference type="EMBL" id="CP102480">
    <property type="protein sequence ID" value="UUX48975.1"/>
    <property type="molecule type" value="Genomic_DNA"/>
</dbReference>
<dbReference type="AlphaFoldDB" id="A0A9J7AP40"/>
<organism evidence="1 2">
    <name type="scientific">Nisaea acidiphila</name>
    <dbReference type="NCBI Taxonomy" id="1862145"/>
    <lineage>
        <taxon>Bacteria</taxon>
        <taxon>Pseudomonadati</taxon>
        <taxon>Pseudomonadota</taxon>
        <taxon>Alphaproteobacteria</taxon>
        <taxon>Rhodospirillales</taxon>
        <taxon>Thalassobaculaceae</taxon>
        <taxon>Nisaea</taxon>
    </lineage>
</organism>
<keyword evidence="2" id="KW-1185">Reference proteome</keyword>
<dbReference type="Proteomes" id="UP001060336">
    <property type="component" value="Chromosome"/>
</dbReference>
<dbReference type="KEGG" id="naci:NUH88_16415"/>
<accession>A0A9J7AP40</accession>
<dbReference type="RefSeq" id="WP_257767476.1">
    <property type="nucleotide sequence ID" value="NZ_CP102480.1"/>
</dbReference>
<evidence type="ECO:0000313" key="2">
    <source>
        <dbReference type="Proteomes" id="UP001060336"/>
    </source>
</evidence>
<reference evidence="1" key="1">
    <citation type="submission" date="2022-08" db="EMBL/GenBank/DDBJ databases">
        <title>Nisaea acidiphila sp. nov., isolated from a marine algal debris and emended description of the genus Nisaea Urios et al. 2008.</title>
        <authorList>
            <person name="Kwon K."/>
        </authorList>
    </citation>
    <scope>NUCLEOTIDE SEQUENCE</scope>
    <source>
        <strain evidence="1">MEBiC11861</strain>
    </source>
</reference>